<organism evidence="1 2">
    <name type="scientific">Trichinella pseudospiralis</name>
    <name type="common">Parasitic roundworm</name>
    <dbReference type="NCBI Taxonomy" id="6337"/>
    <lineage>
        <taxon>Eukaryota</taxon>
        <taxon>Metazoa</taxon>
        <taxon>Ecdysozoa</taxon>
        <taxon>Nematoda</taxon>
        <taxon>Enoplea</taxon>
        <taxon>Dorylaimia</taxon>
        <taxon>Trichinellida</taxon>
        <taxon>Trichinellidae</taxon>
        <taxon>Trichinella</taxon>
    </lineage>
</organism>
<name>A0A0V0YBF2_TRIPS</name>
<gene>
    <name evidence="1" type="ORF">T4E_10588</name>
</gene>
<dbReference type="Proteomes" id="UP000054815">
    <property type="component" value="Unassembled WGS sequence"/>
</dbReference>
<accession>A0A0V0YBF2</accession>
<evidence type="ECO:0000313" key="1">
    <source>
        <dbReference type="EMBL" id="KRX97493.1"/>
    </source>
</evidence>
<proteinExistence type="predicted"/>
<reference evidence="1 2" key="1">
    <citation type="submission" date="2015-01" db="EMBL/GenBank/DDBJ databases">
        <title>Evolution of Trichinella species and genotypes.</title>
        <authorList>
            <person name="Korhonen P.K."/>
            <person name="Edoardo P."/>
            <person name="Giuseppe L.R."/>
            <person name="Gasser R.B."/>
        </authorList>
    </citation>
    <scope>NUCLEOTIDE SEQUENCE [LARGE SCALE GENOMIC DNA]</scope>
    <source>
        <strain evidence="1">ISS141</strain>
    </source>
</reference>
<sequence>MGNQQGSEGKLGGYSAKRTLQQSVDVIGAYSVGFLAAGKETTSLGSAWGKWGEKDASHVSDRKHLRIMTTVVMQSALQQDMQSHVSKIGITTLYDGT</sequence>
<dbReference type="EMBL" id="JYDU01000031">
    <property type="protein sequence ID" value="KRX97493.1"/>
    <property type="molecule type" value="Genomic_DNA"/>
</dbReference>
<dbReference type="AlphaFoldDB" id="A0A0V0YBF2"/>
<protein>
    <submittedName>
        <fullName evidence="1">Uncharacterized protein</fullName>
    </submittedName>
</protein>
<comment type="caution">
    <text evidence="1">The sequence shown here is derived from an EMBL/GenBank/DDBJ whole genome shotgun (WGS) entry which is preliminary data.</text>
</comment>
<evidence type="ECO:0000313" key="2">
    <source>
        <dbReference type="Proteomes" id="UP000054815"/>
    </source>
</evidence>